<protein>
    <submittedName>
        <fullName evidence="1">Uncharacterized protein</fullName>
    </submittedName>
</protein>
<evidence type="ECO:0000313" key="1">
    <source>
        <dbReference type="EMBL" id="KRZ46528.1"/>
    </source>
</evidence>
<dbReference type="EMBL" id="JYDW01003005">
    <property type="protein sequence ID" value="KRZ46528.1"/>
    <property type="molecule type" value="Genomic_DNA"/>
</dbReference>
<dbReference type="AlphaFoldDB" id="A0A0V1KH59"/>
<sequence>MNPVWAPAWVARLSTTGEGLTQTISEFPDFSKALPPLPKRYQEP</sequence>
<dbReference type="Proteomes" id="UP000054721">
    <property type="component" value="Unassembled WGS sequence"/>
</dbReference>
<accession>A0A0V1KH59</accession>
<proteinExistence type="predicted"/>
<keyword evidence="2" id="KW-1185">Reference proteome</keyword>
<comment type="caution">
    <text evidence="1">The sequence shown here is derived from an EMBL/GenBank/DDBJ whole genome shotgun (WGS) entry which is preliminary data.</text>
</comment>
<evidence type="ECO:0000313" key="2">
    <source>
        <dbReference type="Proteomes" id="UP000054721"/>
    </source>
</evidence>
<name>A0A0V1KH59_9BILA</name>
<gene>
    <name evidence="1" type="ORF">T02_3633</name>
</gene>
<organism evidence="1 2">
    <name type="scientific">Trichinella nativa</name>
    <dbReference type="NCBI Taxonomy" id="6335"/>
    <lineage>
        <taxon>Eukaryota</taxon>
        <taxon>Metazoa</taxon>
        <taxon>Ecdysozoa</taxon>
        <taxon>Nematoda</taxon>
        <taxon>Enoplea</taxon>
        <taxon>Dorylaimia</taxon>
        <taxon>Trichinellida</taxon>
        <taxon>Trichinellidae</taxon>
        <taxon>Trichinella</taxon>
    </lineage>
</organism>
<reference evidence="1 2" key="1">
    <citation type="submission" date="2015-05" db="EMBL/GenBank/DDBJ databases">
        <title>Evolution of Trichinella species and genotypes.</title>
        <authorList>
            <person name="Korhonen P.K."/>
            <person name="Edoardo P."/>
            <person name="Giuseppe L.R."/>
            <person name="Gasser R.B."/>
        </authorList>
    </citation>
    <scope>NUCLEOTIDE SEQUENCE [LARGE SCALE GENOMIC DNA]</scope>
    <source>
        <strain evidence="1">ISS10</strain>
    </source>
</reference>